<dbReference type="NCBIfam" id="TIGR01726">
    <property type="entry name" value="HEQRo_perm_3TM"/>
    <property type="match status" value="1"/>
</dbReference>
<evidence type="ECO:0000256" key="3">
    <source>
        <dbReference type="ARBA" id="ARBA00022475"/>
    </source>
</evidence>
<evidence type="ECO:0000256" key="2">
    <source>
        <dbReference type="ARBA" id="ARBA00022448"/>
    </source>
</evidence>
<evidence type="ECO:0000256" key="7">
    <source>
        <dbReference type="RuleBase" id="RU363032"/>
    </source>
</evidence>
<evidence type="ECO:0000313" key="9">
    <source>
        <dbReference type="EMBL" id="MCE7009511.1"/>
    </source>
</evidence>
<gene>
    <name evidence="9" type="ORF">LWC34_42895</name>
</gene>
<name>A0ABS8ZP28_9PSEU</name>
<keyword evidence="4 7" id="KW-0812">Transmembrane</keyword>
<proteinExistence type="inferred from homology"/>
<dbReference type="Gene3D" id="1.10.3720.10">
    <property type="entry name" value="MetI-like"/>
    <property type="match status" value="1"/>
</dbReference>
<dbReference type="EMBL" id="JAJVCN010000004">
    <property type="protein sequence ID" value="MCE7009511.1"/>
    <property type="molecule type" value="Genomic_DNA"/>
</dbReference>
<evidence type="ECO:0000256" key="1">
    <source>
        <dbReference type="ARBA" id="ARBA00004651"/>
    </source>
</evidence>
<protein>
    <submittedName>
        <fullName evidence="9">Amino acid ABC transporter permease</fullName>
    </submittedName>
</protein>
<feature type="transmembrane region" description="Helical" evidence="7">
    <location>
        <begin position="20"/>
        <end position="40"/>
    </location>
</feature>
<evidence type="ECO:0000313" key="10">
    <source>
        <dbReference type="Proteomes" id="UP001521150"/>
    </source>
</evidence>
<organism evidence="9 10">
    <name type="scientific">Kibdelosporangium philippinense</name>
    <dbReference type="NCBI Taxonomy" id="211113"/>
    <lineage>
        <taxon>Bacteria</taxon>
        <taxon>Bacillati</taxon>
        <taxon>Actinomycetota</taxon>
        <taxon>Actinomycetes</taxon>
        <taxon>Pseudonocardiales</taxon>
        <taxon>Pseudonocardiaceae</taxon>
        <taxon>Kibdelosporangium</taxon>
    </lineage>
</organism>
<keyword evidence="3" id="KW-1003">Cell membrane</keyword>
<reference evidence="9 10" key="1">
    <citation type="submission" date="2021-12" db="EMBL/GenBank/DDBJ databases">
        <title>Genome sequence of Kibdelosporangium philippinense ATCC 49844.</title>
        <authorList>
            <person name="Fedorov E.A."/>
            <person name="Omeragic M."/>
            <person name="Shalygina K.F."/>
            <person name="Maclea K.S."/>
        </authorList>
    </citation>
    <scope>NUCLEOTIDE SEQUENCE [LARGE SCALE GENOMIC DNA]</scope>
    <source>
        <strain evidence="9 10">ATCC 49844</strain>
    </source>
</reference>
<sequence>MNSALFDIPGPKARVRHRLYAVAGVLVVIGLVAFIVYRFAFTGQFDGSKWTWLEYKTVQESLLSALGNTLKAFALASILALAFGAIFAAGRLSDHAIFRVPSMVIVEFFRATPAVILMFVFYYGMQVGSPFLAVVLGLMLYNGSVLAEVFRAGILSLPRGQAEAAYAVGMRKAQVMTNVLLPQALRAMLPTIISQLVVVLKDTALGYLITYDELLRYAQYLGGIIEFGRPLVPITIVVAAMYITMCLLLSWLANYLSKREQRSKKHIETKGPAGPTAIEDGARVPASFSTEITDSTPTFH</sequence>
<dbReference type="InterPro" id="IPR000515">
    <property type="entry name" value="MetI-like"/>
</dbReference>
<dbReference type="PANTHER" id="PTHR30614:SF21">
    <property type="entry name" value="AMINO ACID ABC TRANSPORTER PERMEASE"/>
    <property type="match status" value="1"/>
</dbReference>
<keyword evidence="5 7" id="KW-1133">Transmembrane helix</keyword>
<feature type="transmembrane region" description="Helical" evidence="7">
    <location>
        <begin position="72"/>
        <end position="92"/>
    </location>
</feature>
<feature type="domain" description="ABC transmembrane type-1" evidence="8">
    <location>
        <begin position="66"/>
        <end position="253"/>
    </location>
</feature>
<dbReference type="CDD" id="cd06261">
    <property type="entry name" value="TM_PBP2"/>
    <property type="match status" value="1"/>
</dbReference>
<dbReference type="Pfam" id="PF00528">
    <property type="entry name" value="BPD_transp_1"/>
    <property type="match status" value="1"/>
</dbReference>
<evidence type="ECO:0000259" key="8">
    <source>
        <dbReference type="PROSITE" id="PS50928"/>
    </source>
</evidence>
<comment type="subcellular location">
    <subcellularLocation>
        <location evidence="1 7">Cell membrane</location>
        <topology evidence="1 7">Multi-pass membrane protein</topology>
    </subcellularLocation>
</comment>
<keyword evidence="6 7" id="KW-0472">Membrane</keyword>
<dbReference type="InterPro" id="IPR010065">
    <property type="entry name" value="AA_ABC_transptr_permease_3TM"/>
</dbReference>
<dbReference type="RefSeq" id="WP_233731045.1">
    <property type="nucleotide sequence ID" value="NZ_JAJVCN010000004.1"/>
</dbReference>
<keyword evidence="2 7" id="KW-0813">Transport</keyword>
<accession>A0ABS8ZP28</accession>
<evidence type="ECO:0000256" key="5">
    <source>
        <dbReference type="ARBA" id="ARBA00022989"/>
    </source>
</evidence>
<dbReference type="PROSITE" id="PS50928">
    <property type="entry name" value="ABC_TM1"/>
    <property type="match status" value="1"/>
</dbReference>
<evidence type="ECO:0000256" key="6">
    <source>
        <dbReference type="ARBA" id="ARBA00023136"/>
    </source>
</evidence>
<dbReference type="InterPro" id="IPR043429">
    <property type="entry name" value="ArtM/GltK/GlnP/TcyL/YhdX-like"/>
</dbReference>
<comment type="caution">
    <text evidence="9">The sequence shown here is derived from an EMBL/GenBank/DDBJ whole genome shotgun (WGS) entry which is preliminary data.</text>
</comment>
<keyword evidence="10" id="KW-1185">Reference proteome</keyword>
<dbReference type="SUPFAM" id="SSF161098">
    <property type="entry name" value="MetI-like"/>
    <property type="match status" value="1"/>
</dbReference>
<feature type="transmembrane region" description="Helical" evidence="7">
    <location>
        <begin position="231"/>
        <end position="256"/>
    </location>
</feature>
<dbReference type="PANTHER" id="PTHR30614">
    <property type="entry name" value="MEMBRANE COMPONENT OF AMINO ACID ABC TRANSPORTER"/>
    <property type="match status" value="1"/>
</dbReference>
<dbReference type="InterPro" id="IPR035906">
    <property type="entry name" value="MetI-like_sf"/>
</dbReference>
<evidence type="ECO:0000256" key="4">
    <source>
        <dbReference type="ARBA" id="ARBA00022692"/>
    </source>
</evidence>
<dbReference type="Proteomes" id="UP001521150">
    <property type="component" value="Unassembled WGS sequence"/>
</dbReference>
<comment type="similarity">
    <text evidence="7">Belongs to the binding-protein-dependent transport system permease family.</text>
</comment>